<keyword evidence="1" id="KW-1133">Transmembrane helix</keyword>
<accession>A0ABS4EGT0</accession>
<keyword evidence="1" id="KW-0472">Membrane</keyword>
<feature type="transmembrane region" description="Helical" evidence="1">
    <location>
        <begin position="12"/>
        <end position="33"/>
    </location>
</feature>
<keyword evidence="3" id="KW-1185">Reference proteome</keyword>
<dbReference type="EMBL" id="JAGGJV010000001">
    <property type="protein sequence ID" value="MBP1857142.1"/>
    <property type="molecule type" value="Genomic_DNA"/>
</dbReference>
<name>A0ABS4EGT0_9HYPH</name>
<reference evidence="2 3" key="1">
    <citation type="submission" date="2021-03" db="EMBL/GenBank/DDBJ databases">
        <title>Genomic Encyclopedia of Type Strains, Phase IV (KMG-IV): sequencing the most valuable type-strain genomes for metagenomic binning, comparative biology and taxonomic classification.</title>
        <authorList>
            <person name="Goeker M."/>
        </authorList>
    </citation>
    <scope>NUCLEOTIDE SEQUENCE [LARGE SCALE GENOMIC DNA]</scope>
    <source>
        <strain evidence="2 3">DSM 26427</strain>
    </source>
</reference>
<comment type="caution">
    <text evidence="2">The sequence shown here is derived from an EMBL/GenBank/DDBJ whole genome shotgun (WGS) entry which is preliminary data.</text>
</comment>
<keyword evidence="1" id="KW-0812">Transmembrane</keyword>
<evidence type="ECO:0000313" key="3">
    <source>
        <dbReference type="Proteomes" id="UP000823786"/>
    </source>
</evidence>
<proteinExistence type="predicted"/>
<feature type="transmembrane region" description="Helical" evidence="1">
    <location>
        <begin position="53"/>
        <end position="77"/>
    </location>
</feature>
<sequence>MKLETILKSRNKWGLIGLTLGGIWTVSTCFFCVGDVTYYDWDAATSEMIGMNIGALLGVPLIFGAIGFLAGLSYDIFRRQTR</sequence>
<dbReference type="RefSeq" id="WP_209847608.1">
    <property type="nucleotide sequence ID" value="NZ_JAGGJV010000001.1"/>
</dbReference>
<organism evidence="2 3">
    <name type="scientific">Rhizobium herbae</name>
    <dbReference type="NCBI Taxonomy" id="508661"/>
    <lineage>
        <taxon>Bacteria</taxon>
        <taxon>Pseudomonadati</taxon>
        <taxon>Pseudomonadota</taxon>
        <taxon>Alphaproteobacteria</taxon>
        <taxon>Hyphomicrobiales</taxon>
        <taxon>Rhizobiaceae</taxon>
        <taxon>Rhizobium/Agrobacterium group</taxon>
        <taxon>Rhizobium</taxon>
    </lineage>
</organism>
<gene>
    <name evidence="2" type="ORF">J2Z75_000622</name>
</gene>
<evidence type="ECO:0000313" key="2">
    <source>
        <dbReference type="EMBL" id="MBP1857142.1"/>
    </source>
</evidence>
<dbReference type="Proteomes" id="UP000823786">
    <property type="component" value="Unassembled WGS sequence"/>
</dbReference>
<evidence type="ECO:0000256" key="1">
    <source>
        <dbReference type="SAM" id="Phobius"/>
    </source>
</evidence>
<protein>
    <submittedName>
        <fullName evidence="2">Uncharacterized protein</fullName>
    </submittedName>
</protein>